<protein>
    <submittedName>
        <fullName evidence="1">Uncharacterized protein</fullName>
    </submittedName>
</protein>
<proteinExistence type="predicted"/>
<evidence type="ECO:0000313" key="2">
    <source>
        <dbReference type="Proteomes" id="UP001356427"/>
    </source>
</evidence>
<evidence type="ECO:0000313" key="1">
    <source>
        <dbReference type="EMBL" id="KAK6304017.1"/>
    </source>
</evidence>
<accession>A0AAN8L9L2</accession>
<reference evidence="1 2" key="1">
    <citation type="submission" date="2021-04" db="EMBL/GenBank/DDBJ databases">
        <authorList>
            <person name="De Guttry C."/>
            <person name="Zahm M."/>
            <person name="Klopp C."/>
            <person name="Cabau C."/>
            <person name="Louis A."/>
            <person name="Berthelot C."/>
            <person name="Parey E."/>
            <person name="Roest Crollius H."/>
            <person name="Montfort J."/>
            <person name="Robinson-Rechavi M."/>
            <person name="Bucao C."/>
            <person name="Bouchez O."/>
            <person name="Gislard M."/>
            <person name="Lluch J."/>
            <person name="Milhes M."/>
            <person name="Lampietro C."/>
            <person name="Lopez Roques C."/>
            <person name="Donnadieu C."/>
            <person name="Braasch I."/>
            <person name="Desvignes T."/>
            <person name="Postlethwait J."/>
            <person name="Bobe J."/>
            <person name="Wedekind C."/>
            <person name="Guiguen Y."/>
        </authorList>
    </citation>
    <scope>NUCLEOTIDE SEQUENCE [LARGE SCALE GENOMIC DNA]</scope>
    <source>
        <strain evidence="1">Cs_M1</strain>
        <tissue evidence="1">Blood</tissue>
    </source>
</reference>
<name>A0AAN8L9L2_9TELE</name>
<sequence>MEAMGRFSFQVSWRYTLRVVTSDDFVLECQQARQAGAGPGEGGGLRTPLGQEAILGLPPEALRLDFLCSCSV</sequence>
<dbReference type="Proteomes" id="UP001356427">
    <property type="component" value="Unassembled WGS sequence"/>
</dbReference>
<dbReference type="AlphaFoldDB" id="A0AAN8L9L2"/>
<keyword evidence="2" id="KW-1185">Reference proteome</keyword>
<dbReference type="EMBL" id="JAGTTL010000024">
    <property type="protein sequence ID" value="KAK6304017.1"/>
    <property type="molecule type" value="Genomic_DNA"/>
</dbReference>
<comment type="caution">
    <text evidence="1">The sequence shown here is derived from an EMBL/GenBank/DDBJ whole genome shotgun (WGS) entry which is preliminary data.</text>
</comment>
<gene>
    <name evidence="1" type="ORF">J4Q44_G00264710</name>
</gene>
<organism evidence="1 2">
    <name type="scientific">Coregonus suidteri</name>
    <dbReference type="NCBI Taxonomy" id="861788"/>
    <lineage>
        <taxon>Eukaryota</taxon>
        <taxon>Metazoa</taxon>
        <taxon>Chordata</taxon>
        <taxon>Craniata</taxon>
        <taxon>Vertebrata</taxon>
        <taxon>Euteleostomi</taxon>
        <taxon>Actinopterygii</taxon>
        <taxon>Neopterygii</taxon>
        <taxon>Teleostei</taxon>
        <taxon>Protacanthopterygii</taxon>
        <taxon>Salmoniformes</taxon>
        <taxon>Salmonidae</taxon>
        <taxon>Coregoninae</taxon>
        <taxon>Coregonus</taxon>
    </lineage>
</organism>